<keyword evidence="2" id="KW-1185">Reference proteome</keyword>
<name>A0A1L3ZV70_9SPHN</name>
<dbReference type="InterPro" id="IPR045565">
    <property type="entry name" value="Phage_capsid_2"/>
</dbReference>
<accession>A0A1L3ZV70</accession>
<sequence length="283" mass="30442">MADTAFQIQYRQEAIATFEQHQSLVRDFVTTEAVIKGNQATFLVAGSGGASAVTRGVNGLIPARADDLTQSTATLSEWHDLVRKTNFNVFASQGNQREIMQKTTMAVINRKIDSDIITLLNTGTQDTGAAATASLQMVVRSQAILGNNGVPFDGGITALITPAFLGYLQMTKEFGSADYVTKKPLDGANPNWADAPGFYRWMNINWVTHPNLPGVGTSAEKCFMFHKSAIGHAANKDGMQTPVGYDEEQAYSWARASIDMGGVLLQNSGVVVMNHDGSAFAAE</sequence>
<organism evidence="1 2">
    <name type="scientific">Tardibacter chloracetimidivorans</name>
    <dbReference type="NCBI Taxonomy" id="1921510"/>
    <lineage>
        <taxon>Bacteria</taxon>
        <taxon>Pseudomonadati</taxon>
        <taxon>Pseudomonadota</taxon>
        <taxon>Alphaproteobacteria</taxon>
        <taxon>Sphingomonadales</taxon>
        <taxon>Sphingomonadaceae</taxon>
        <taxon>Tardibacter</taxon>
    </lineage>
</organism>
<gene>
    <name evidence="1" type="ORF">BSL82_09540</name>
</gene>
<dbReference type="RefSeq" id="WP_072597134.1">
    <property type="nucleotide sequence ID" value="NZ_CP018221.1"/>
</dbReference>
<evidence type="ECO:0000313" key="1">
    <source>
        <dbReference type="EMBL" id="API59523.1"/>
    </source>
</evidence>
<dbReference type="Pfam" id="PF19821">
    <property type="entry name" value="Phage_capsid_2"/>
    <property type="match status" value="1"/>
</dbReference>
<dbReference type="STRING" id="1921510.BSL82_09540"/>
<dbReference type="Proteomes" id="UP000182063">
    <property type="component" value="Chromosome"/>
</dbReference>
<protein>
    <submittedName>
        <fullName evidence="1">Uncharacterized protein</fullName>
    </submittedName>
</protein>
<dbReference type="KEGG" id="sphj:BSL82_09540"/>
<proteinExistence type="predicted"/>
<dbReference type="EMBL" id="CP018221">
    <property type="protein sequence ID" value="API59523.1"/>
    <property type="molecule type" value="Genomic_DNA"/>
</dbReference>
<dbReference type="OrthoDB" id="5446417at2"/>
<dbReference type="AlphaFoldDB" id="A0A1L3ZV70"/>
<reference evidence="2" key="1">
    <citation type="submission" date="2016-11" db="EMBL/GenBank/DDBJ databases">
        <title>Complete Genome Sequence of alachlor-degrading Sphingomonas sp. strain JJ-A5.</title>
        <authorList>
            <person name="Lee H."/>
            <person name="Ka J.-O."/>
        </authorList>
    </citation>
    <scope>NUCLEOTIDE SEQUENCE [LARGE SCALE GENOMIC DNA]</scope>
    <source>
        <strain evidence="2">JJ-A5</strain>
    </source>
</reference>
<evidence type="ECO:0000313" key="2">
    <source>
        <dbReference type="Proteomes" id="UP000182063"/>
    </source>
</evidence>